<proteinExistence type="predicted"/>
<evidence type="ECO:0000313" key="2">
    <source>
        <dbReference type="EMBL" id="MCM8569202.1"/>
    </source>
</evidence>
<dbReference type="Gene3D" id="3.90.550.10">
    <property type="entry name" value="Spore Coat Polysaccharide Biosynthesis Protein SpsA, Chain A"/>
    <property type="match status" value="1"/>
</dbReference>
<name>A0ABT0Z217_9FLAO</name>
<dbReference type="InterPro" id="IPR029044">
    <property type="entry name" value="Nucleotide-diphossugar_trans"/>
</dbReference>
<evidence type="ECO:0000259" key="1">
    <source>
        <dbReference type="Pfam" id="PF00535"/>
    </source>
</evidence>
<feature type="domain" description="Glycosyltransferase 2-like" evidence="1">
    <location>
        <begin position="7"/>
        <end position="167"/>
    </location>
</feature>
<protein>
    <submittedName>
        <fullName evidence="2">Glycosyltransferase</fullName>
    </submittedName>
</protein>
<sequence length="281" mass="33093">MQNPLVSIIIPTYNRSELILQTLKSVVGQSFQNWECLVIDDGSTDATKETVLSIKDERIRYFYKDHGERSRARNFGLDHAKGAYIQFLDSDDLLDERKLELSVSKLEPSGKQLVVTNFKMFKNKGDELLPPYCELNEDRLTFDSILNDWDDVFNIPIHCGLFDRSTLQNFRFPVELDSKEDWFLWLHVTQQNVEVKFIDESLVYNRTPFSNSDVELNDEHENEVYRILANYIAIDKLIEFYHCQLEKKNHKILQLENSLKNLRNTRSYRIISILKGFLNKK</sequence>
<dbReference type="EMBL" id="JAMSCK010000002">
    <property type="protein sequence ID" value="MCM8569202.1"/>
    <property type="molecule type" value="Genomic_DNA"/>
</dbReference>
<dbReference type="RefSeq" id="WP_252112005.1">
    <property type="nucleotide sequence ID" value="NZ_JAMSCK010000002.1"/>
</dbReference>
<dbReference type="Pfam" id="PF00535">
    <property type="entry name" value="Glycos_transf_2"/>
    <property type="match status" value="1"/>
</dbReference>
<dbReference type="SUPFAM" id="SSF53448">
    <property type="entry name" value="Nucleotide-diphospho-sugar transferases"/>
    <property type="match status" value="1"/>
</dbReference>
<organism evidence="2 3">
    <name type="scientific">Gramella jeungdoensis</name>
    <dbReference type="NCBI Taxonomy" id="708091"/>
    <lineage>
        <taxon>Bacteria</taxon>
        <taxon>Pseudomonadati</taxon>
        <taxon>Bacteroidota</taxon>
        <taxon>Flavobacteriia</taxon>
        <taxon>Flavobacteriales</taxon>
        <taxon>Flavobacteriaceae</taxon>
        <taxon>Christiangramia</taxon>
    </lineage>
</organism>
<dbReference type="PANTHER" id="PTHR22916">
    <property type="entry name" value="GLYCOSYLTRANSFERASE"/>
    <property type="match status" value="1"/>
</dbReference>
<dbReference type="CDD" id="cd00761">
    <property type="entry name" value="Glyco_tranf_GTA_type"/>
    <property type="match status" value="1"/>
</dbReference>
<evidence type="ECO:0000313" key="3">
    <source>
        <dbReference type="Proteomes" id="UP001155077"/>
    </source>
</evidence>
<comment type="caution">
    <text evidence="2">The sequence shown here is derived from an EMBL/GenBank/DDBJ whole genome shotgun (WGS) entry which is preliminary data.</text>
</comment>
<dbReference type="Proteomes" id="UP001155077">
    <property type="component" value="Unassembled WGS sequence"/>
</dbReference>
<dbReference type="InterPro" id="IPR001173">
    <property type="entry name" value="Glyco_trans_2-like"/>
</dbReference>
<reference evidence="2" key="1">
    <citation type="submission" date="2022-06" db="EMBL/GenBank/DDBJ databases">
        <title>Gramella sediminis sp. nov., isolated from deep-sea sediment of the Indian Ocean.</title>
        <authorList>
            <person name="Yang L."/>
        </authorList>
    </citation>
    <scope>NUCLEOTIDE SEQUENCE</scope>
    <source>
        <strain evidence="2">HMD3159</strain>
    </source>
</reference>
<keyword evidence="3" id="KW-1185">Reference proteome</keyword>
<gene>
    <name evidence="2" type="ORF">NE848_07420</name>
</gene>
<dbReference type="PANTHER" id="PTHR22916:SF3">
    <property type="entry name" value="UDP-GLCNAC:BETAGAL BETA-1,3-N-ACETYLGLUCOSAMINYLTRANSFERASE-LIKE PROTEIN 1"/>
    <property type="match status" value="1"/>
</dbReference>
<accession>A0ABT0Z217</accession>